<protein>
    <recommendedName>
        <fullName evidence="3">Reverse transcriptase</fullName>
    </recommendedName>
</protein>
<evidence type="ECO:0000313" key="2">
    <source>
        <dbReference type="Proteomes" id="UP000693946"/>
    </source>
</evidence>
<evidence type="ECO:0000313" key="1">
    <source>
        <dbReference type="EMBL" id="KAG7497869.1"/>
    </source>
</evidence>
<accession>A0AAV6R0A9</accession>
<dbReference type="EMBL" id="JAGKHQ010000015">
    <property type="protein sequence ID" value="KAG7497869.1"/>
    <property type="molecule type" value="Genomic_DNA"/>
</dbReference>
<organism evidence="1 2">
    <name type="scientific">Solea senegalensis</name>
    <name type="common">Senegalese sole</name>
    <dbReference type="NCBI Taxonomy" id="28829"/>
    <lineage>
        <taxon>Eukaryota</taxon>
        <taxon>Metazoa</taxon>
        <taxon>Chordata</taxon>
        <taxon>Craniata</taxon>
        <taxon>Vertebrata</taxon>
        <taxon>Euteleostomi</taxon>
        <taxon>Actinopterygii</taxon>
        <taxon>Neopterygii</taxon>
        <taxon>Teleostei</taxon>
        <taxon>Neoteleostei</taxon>
        <taxon>Acanthomorphata</taxon>
        <taxon>Carangaria</taxon>
        <taxon>Pleuronectiformes</taxon>
        <taxon>Pleuronectoidei</taxon>
        <taxon>Soleidae</taxon>
        <taxon>Solea</taxon>
    </lineage>
</organism>
<comment type="caution">
    <text evidence="1">The sequence shown here is derived from an EMBL/GenBank/DDBJ whole genome shotgun (WGS) entry which is preliminary data.</text>
</comment>
<keyword evidence="2" id="KW-1185">Reference proteome</keyword>
<name>A0AAV6R0A9_SOLSE</name>
<dbReference type="Proteomes" id="UP000693946">
    <property type="component" value="Linkage Group LG3"/>
</dbReference>
<proteinExistence type="predicted"/>
<evidence type="ECO:0008006" key="3">
    <source>
        <dbReference type="Google" id="ProtNLM"/>
    </source>
</evidence>
<reference evidence="1 2" key="1">
    <citation type="journal article" date="2021" name="Sci. Rep.">
        <title>Chromosome anchoring in Senegalese sole (Solea senegalensis) reveals sex-associated markers and genome rearrangements in flatfish.</title>
        <authorList>
            <person name="Guerrero-Cozar I."/>
            <person name="Gomez-Garrido J."/>
            <person name="Berbel C."/>
            <person name="Martinez-Blanch J.F."/>
            <person name="Alioto T."/>
            <person name="Claros M.G."/>
            <person name="Gagnaire P.A."/>
            <person name="Manchado M."/>
        </authorList>
    </citation>
    <scope>NUCLEOTIDE SEQUENCE [LARGE SCALE GENOMIC DNA]</scope>
    <source>
        <strain evidence="1">Sse05_10M</strain>
    </source>
</reference>
<gene>
    <name evidence="1" type="ORF">JOB18_045303</name>
</gene>
<sequence length="163" mass="18660">MGRWNEYFEELMNEENEREQRVEEMTTVNHEVADISKDEVRGALKRMKNGKAVGPDDIPVEVWKCLGEEAVEFLVRLFNRILESEGMPEEWRRSVMVPIFKNKGDVQDCSNCRGIKLMSHTMKLWERVVETRLRAEVSICSGTTSGFGSESLLVCGGDGQTDR</sequence>
<dbReference type="AlphaFoldDB" id="A0AAV6R0A9"/>
<dbReference type="PANTHER" id="PTHR19446">
    <property type="entry name" value="REVERSE TRANSCRIPTASES"/>
    <property type="match status" value="1"/>
</dbReference>